<dbReference type="EMBL" id="CP182909">
    <property type="protein sequence ID" value="XPM64840.1"/>
    <property type="molecule type" value="Genomic_DNA"/>
</dbReference>
<organism evidence="1 2">
    <name type="scientific">Desertifilum tharense IPPAS B-1220</name>
    <dbReference type="NCBI Taxonomy" id="1781255"/>
    <lineage>
        <taxon>Bacteria</taxon>
        <taxon>Bacillati</taxon>
        <taxon>Cyanobacteriota</taxon>
        <taxon>Cyanophyceae</taxon>
        <taxon>Desertifilales</taxon>
        <taxon>Desertifilaceae</taxon>
        <taxon>Desertifilum</taxon>
    </lineage>
</organism>
<gene>
    <name evidence="1" type="ORF">BH720_002525</name>
</gene>
<evidence type="ECO:0000313" key="1">
    <source>
        <dbReference type="EMBL" id="XPM64840.1"/>
    </source>
</evidence>
<sequence>MIFCQKSLYFLIVNYHSTAFIRKLLDSLNFSERSQFHIVIVNNSPEDYSIKDLAAEYCNIQLIFSEENLGFGRGCNLGLQTIYQQNPNALVWLINPDTTLERHAIDFAIQCFCNYPDLAILGTQIRDNQGNIWFSHGQFNRWTGSLKHTQPLATTKSDNLGEVLPSRWVSGCSLILNFAKFETCPLFDPHYFLYYEDNDFCERYYQQGYQISVTQAILVNHVVSATSQNNVSAKLHHATYSKLYFLQQHGTRLSLILNIIYIGLKTIIALGQDRAIAIGRWQGLKQFLFTRQHGE</sequence>
<protein>
    <submittedName>
        <fullName evidence="1">Glycosyltransferase</fullName>
        <ecNumber evidence="1">2.4.-.-</ecNumber>
    </submittedName>
</protein>
<name>A0ACD5GVC0_9CYAN</name>
<dbReference type="EC" id="2.4.-.-" evidence="1"/>
<reference evidence="1 2" key="1">
    <citation type="journal article" date="2016" name="Genome Announc.">
        <title>Draft Genome Sequence of the Thermotolerant Cyanobacterium Desertifilum sp. IPPAS B-1220.</title>
        <authorList>
            <person name="Mironov K.S."/>
            <person name="Sinetova M.A."/>
            <person name="Bolatkhan K."/>
            <person name="Zayadan B.K."/>
            <person name="Ustinova V.V."/>
            <person name="Kupriyanova E.V."/>
            <person name="Skrypnik A.N."/>
            <person name="Gogoleva N.E."/>
            <person name="Gogolev Y.V."/>
            <person name="Los D.A."/>
        </authorList>
    </citation>
    <scope>NUCLEOTIDE SEQUENCE [LARGE SCALE GENOMIC DNA]</scope>
    <source>
        <strain evidence="1 2">IPPAS B-1220</strain>
    </source>
</reference>
<keyword evidence="1" id="KW-0328">Glycosyltransferase</keyword>
<keyword evidence="1" id="KW-0808">Transferase</keyword>
<accession>A0ACD5GVC0</accession>
<evidence type="ECO:0000313" key="2">
    <source>
        <dbReference type="Proteomes" id="UP000095472"/>
    </source>
</evidence>
<proteinExistence type="predicted"/>
<dbReference type="Proteomes" id="UP000095472">
    <property type="component" value="Chromosome"/>
</dbReference>
<keyword evidence="2" id="KW-1185">Reference proteome</keyword>